<keyword evidence="7" id="KW-1185">Reference proteome</keyword>
<protein>
    <submittedName>
        <fullName evidence="6">EI24 domain-containing protein</fullName>
    </submittedName>
</protein>
<dbReference type="Pfam" id="PF07264">
    <property type="entry name" value="EI24"/>
    <property type="match status" value="1"/>
</dbReference>
<reference evidence="7" key="1">
    <citation type="journal article" date="2019" name="Int. J. Syst. Evol. Microbiol.">
        <title>The Global Catalogue of Microorganisms (GCM) 10K type strain sequencing project: providing services to taxonomists for standard genome sequencing and annotation.</title>
        <authorList>
            <consortium name="The Broad Institute Genomics Platform"/>
            <consortium name="The Broad Institute Genome Sequencing Center for Infectious Disease"/>
            <person name="Wu L."/>
            <person name="Ma J."/>
        </authorList>
    </citation>
    <scope>NUCLEOTIDE SEQUENCE [LARGE SCALE GENOMIC DNA]</scope>
    <source>
        <strain evidence="7">CECT 8531</strain>
    </source>
</reference>
<comment type="caution">
    <text evidence="6">The sequence shown here is derived from an EMBL/GenBank/DDBJ whole genome shotgun (WGS) entry which is preliminary data.</text>
</comment>
<dbReference type="RefSeq" id="WP_381424720.1">
    <property type="nucleotide sequence ID" value="NZ_JBHSDH010000013.1"/>
</dbReference>
<name>A0ABV8RIS7_9SPHN</name>
<accession>A0ABV8RIS7</accession>
<dbReference type="Proteomes" id="UP001595887">
    <property type="component" value="Unassembled WGS sequence"/>
</dbReference>
<organism evidence="6 7">
    <name type="scientific">Sphingorhabdus arenilitoris</name>
    <dbReference type="NCBI Taxonomy" id="1490041"/>
    <lineage>
        <taxon>Bacteria</taxon>
        <taxon>Pseudomonadati</taxon>
        <taxon>Pseudomonadota</taxon>
        <taxon>Alphaproteobacteria</taxon>
        <taxon>Sphingomonadales</taxon>
        <taxon>Sphingomonadaceae</taxon>
        <taxon>Sphingorhabdus</taxon>
    </lineage>
</organism>
<evidence type="ECO:0000256" key="5">
    <source>
        <dbReference type="SAM" id="Phobius"/>
    </source>
</evidence>
<keyword evidence="3 5" id="KW-1133">Transmembrane helix</keyword>
<proteinExistence type="predicted"/>
<sequence length="220" mass="23697">MIFRAFTLSLQSVSDGKIIALMLKTLAITAGLFILLAVGFWFALGRLLSHWQWDIYGLAAIGAVAFAVLFGWLLWRAIAIAVLWFFSDDIVDAVEARHYPAHVLSAKRPGAVESGKMALRSAGRLIGYNLLAAPLYLLLLITGVGTGIAFLFVNSLLLGRDLQDMLEARHGKGQIAFDRVSRGLLGAVGTAAMLLPLVNLLVPVVATAMAVHLAHLKKPV</sequence>
<evidence type="ECO:0000313" key="7">
    <source>
        <dbReference type="Proteomes" id="UP001595887"/>
    </source>
</evidence>
<feature type="transmembrane region" description="Helical" evidence="5">
    <location>
        <begin position="126"/>
        <end position="153"/>
    </location>
</feature>
<keyword evidence="2 5" id="KW-0812">Transmembrane</keyword>
<gene>
    <name evidence="6" type="ORF">ACFOWX_12810</name>
</gene>
<evidence type="ECO:0000256" key="4">
    <source>
        <dbReference type="ARBA" id="ARBA00023136"/>
    </source>
</evidence>
<evidence type="ECO:0000256" key="2">
    <source>
        <dbReference type="ARBA" id="ARBA00022692"/>
    </source>
</evidence>
<feature type="transmembrane region" description="Helical" evidence="5">
    <location>
        <begin position="21"/>
        <end position="43"/>
    </location>
</feature>
<evidence type="ECO:0000313" key="6">
    <source>
        <dbReference type="EMBL" id="MFC4293297.1"/>
    </source>
</evidence>
<evidence type="ECO:0000256" key="1">
    <source>
        <dbReference type="ARBA" id="ARBA00004141"/>
    </source>
</evidence>
<feature type="transmembrane region" description="Helical" evidence="5">
    <location>
        <begin position="191"/>
        <end position="214"/>
    </location>
</feature>
<comment type="subcellular location">
    <subcellularLocation>
        <location evidence="1">Membrane</location>
        <topology evidence="1">Multi-pass membrane protein</topology>
    </subcellularLocation>
</comment>
<dbReference type="InterPro" id="IPR059112">
    <property type="entry name" value="CysZ/EI24"/>
</dbReference>
<evidence type="ECO:0000256" key="3">
    <source>
        <dbReference type="ARBA" id="ARBA00022989"/>
    </source>
</evidence>
<keyword evidence="4 5" id="KW-0472">Membrane</keyword>
<feature type="transmembrane region" description="Helical" evidence="5">
    <location>
        <begin position="55"/>
        <end position="75"/>
    </location>
</feature>
<dbReference type="EMBL" id="JBHSDH010000013">
    <property type="protein sequence ID" value="MFC4293297.1"/>
    <property type="molecule type" value="Genomic_DNA"/>
</dbReference>